<accession>A0AB33K6G3</accession>
<sequence>MTSTLLEPIMSLPEPTGRRAAGPSPTETPECEASTSHAISTPESVELRTAWPGWIPLTLILATALVLAAFAVGRIAGW</sequence>
<dbReference type="AlphaFoldDB" id="A0AB33K6G3"/>
<feature type="transmembrane region" description="Helical" evidence="2">
    <location>
        <begin position="54"/>
        <end position="76"/>
    </location>
</feature>
<keyword evidence="2" id="KW-0472">Membrane</keyword>
<organism evidence="3">
    <name type="scientific">Kitasatospora sp. CMC57</name>
    <dbReference type="NCBI Taxonomy" id="3231513"/>
    <lineage>
        <taxon>Bacteria</taxon>
        <taxon>Bacillati</taxon>
        <taxon>Actinomycetota</taxon>
        <taxon>Actinomycetes</taxon>
        <taxon>Kitasatosporales</taxon>
        <taxon>Streptomycetaceae</taxon>
        <taxon>Kitasatospora</taxon>
    </lineage>
</organism>
<keyword evidence="2" id="KW-1133">Transmembrane helix</keyword>
<dbReference type="EMBL" id="AP035881">
    <property type="protein sequence ID" value="BFP49451.1"/>
    <property type="molecule type" value="Genomic_DNA"/>
</dbReference>
<proteinExistence type="predicted"/>
<evidence type="ECO:0000256" key="2">
    <source>
        <dbReference type="SAM" id="Phobius"/>
    </source>
</evidence>
<name>A0AB33K6G3_9ACTN</name>
<evidence type="ECO:0000313" key="3">
    <source>
        <dbReference type="EMBL" id="BFP49451.1"/>
    </source>
</evidence>
<evidence type="ECO:0000256" key="1">
    <source>
        <dbReference type="SAM" id="MobiDB-lite"/>
    </source>
</evidence>
<protein>
    <submittedName>
        <fullName evidence="3">Uncharacterized protein</fullName>
    </submittedName>
</protein>
<feature type="region of interest" description="Disordered" evidence="1">
    <location>
        <begin position="1"/>
        <end position="39"/>
    </location>
</feature>
<reference evidence="3" key="1">
    <citation type="submission" date="2024-07" db="EMBL/GenBank/DDBJ databases">
        <title>Complete genome sequences of cellulolytic bacteria, Kitasatospora sp. CMC57 and Streptomyces sp. CMC78, isolated from Japanese agricultural soil.</title>
        <authorList>
            <person name="Hashimoto T."/>
            <person name="Ito M."/>
            <person name="Iwamoto M."/>
            <person name="Fukahori D."/>
            <person name="Shoda T."/>
            <person name="Sakoda M."/>
            <person name="Morohoshi T."/>
            <person name="Mitsuboshi M."/>
            <person name="Nishizawa T."/>
        </authorList>
    </citation>
    <scope>NUCLEOTIDE SEQUENCE</scope>
    <source>
        <strain evidence="3">CMC57</strain>
    </source>
</reference>
<keyword evidence="2" id="KW-0812">Transmembrane</keyword>
<gene>
    <name evidence="3" type="ORF">KCMC57_58190</name>
</gene>